<dbReference type="Proteomes" id="UP000482653">
    <property type="component" value="Unassembled WGS sequence"/>
</dbReference>
<evidence type="ECO:0000313" key="4">
    <source>
        <dbReference type="Proteomes" id="UP000482653"/>
    </source>
</evidence>
<evidence type="ECO:0000259" key="2">
    <source>
        <dbReference type="Pfam" id="PF12985"/>
    </source>
</evidence>
<name>A0A6L3JR93_9BACE</name>
<feature type="compositionally biased region" description="Gly residues" evidence="1">
    <location>
        <begin position="617"/>
        <end position="630"/>
    </location>
</feature>
<comment type="caution">
    <text evidence="3">The sequence shown here is derived from an EMBL/GenBank/DDBJ whole genome shotgun (WGS) entry which is preliminary data.</text>
</comment>
<dbReference type="RefSeq" id="WP_149948345.1">
    <property type="nucleotide sequence ID" value="NZ_JAQPZC010000171.1"/>
</dbReference>
<reference evidence="3 4" key="1">
    <citation type="journal article" date="2019" name="Nat. Med.">
        <title>A library of human gut bacterial isolates paired with longitudinal multiomics data enables mechanistic microbiome research.</title>
        <authorList>
            <person name="Poyet M."/>
            <person name="Groussin M."/>
            <person name="Gibbons S.M."/>
            <person name="Avila-Pacheco J."/>
            <person name="Jiang X."/>
            <person name="Kearney S.M."/>
            <person name="Perrotta A.R."/>
            <person name="Berdy B."/>
            <person name="Zhao S."/>
            <person name="Lieberman T.D."/>
            <person name="Swanson P.K."/>
            <person name="Smith M."/>
            <person name="Roesemann S."/>
            <person name="Alexander J.E."/>
            <person name="Rich S.A."/>
            <person name="Livny J."/>
            <person name="Vlamakis H."/>
            <person name="Clish C."/>
            <person name="Bullock K."/>
            <person name="Deik A."/>
            <person name="Scott J."/>
            <person name="Pierce K.A."/>
            <person name="Xavier R.J."/>
            <person name="Alm E.J."/>
        </authorList>
    </citation>
    <scope>NUCLEOTIDE SEQUENCE [LARGE SCALE GENOMIC DNA]</scope>
    <source>
        <strain evidence="3 4">BIOML-A8</strain>
    </source>
</reference>
<sequence length="630" mass="68171">MKKKSFFNGFNAKLALAVVALTGSLLTGCYKDEGLDIIDPDQIGLPAATYTLVGTVVNGNGELVSDATVTVSPNTTFKQNGASFTAAVAPGDVKITVTPKADAGYKGVVEKTVRVEKVNAGQSAVYTETIVLAKVDEPVVEKVDAKYNVKVSAFASNDLSTKLNAADYSVTLTDGKGEKITPTNGEYVDLAYGIYNVVVTPTDATKFEAYTSSLTLSQVKVAPDTDNLNAEVYAVLVVKSEEKPEKEYKILSAFVDVDDSDNLVVTNLKLTKDDATIAESQSNYIIYLDQYIKGETHVYKLYVNYKDNGLAKTKTLTYGAEVSSLSVVLVANQSSIEVNDGKVEENIEAPIDDSTTMEVEKGTEIELNGKSYSGTFDVVSTFYQNSEPTTIRSFEGTPDGLVFKNNPLKISFKDAWGGDLGALNLLYMKKDGQWFSDGTGSVEKIGESYVMNVEHFSHFKAEVSIKDTTIVTTPKKSVVVTPVKNGMNDNPTEIQERFEYIEKYGNEVSDVNEAVRKAGFKNENAVGYVSNIISQLLNDLGYYIGDYYEQPADTYITIPAWSCLDSVTRTTQTSVIEVKVTIAGKEVVVNITNWNGNSVFTPEIATFGHGHGHSHGHGQGNAGGGIIEAE</sequence>
<dbReference type="EMBL" id="VVYX01000065">
    <property type="protein sequence ID" value="KAA5412524.1"/>
    <property type="molecule type" value="Genomic_DNA"/>
</dbReference>
<protein>
    <submittedName>
        <fullName evidence="3">DUF3869 domain-containing protein</fullName>
    </submittedName>
</protein>
<dbReference type="AlphaFoldDB" id="A0A6L3JR93"/>
<accession>A0A6L3JR93</accession>
<evidence type="ECO:0000256" key="1">
    <source>
        <dbReference type="SAM" id="MobiDB-lite"/>
    </source>
</evidence>
<dbReference type="PROSITE" id="PS51257">
    <property type="entry name" value="PROKAR_LIPOPROTEIN"/>
    <property type="match status" value="1"/>
</dbReference>
<feature type="region of interest" description="Disordered" evidence="1">
    <location>
        <begin position="610"/>
        <end position="630"/>
    </location>
</feature>
<dbReference type="InterPro" id="IPR024620">
    <property type="entry name" value="DUF3869"/>
</dbReference>
<proteinExistence type="predicted"/>
<gene>
    <name evidence="3" type="ORF">F2Y87_27605</name>
</gene>
<organism evidence="3 4">
    <name type="scientific">Bacteroides cellulosilyticus</name>
    <dbReference type="NCBI Taxonomy" id="246787"/>
    <lineage>
        <taxon>Bacteria</taxon>
        <taxon>Pseudomonadati</taxon>
        <taxon>Bacteroidota</taxon>
        <taxon>Bacteroidia</taxon>
        <taxon>Bacteroidales</taxon>
        <taxon>Bacteroidaceae</taxon>
        <taxon>Bacteroides</taxon>
    </lineage>
</organism>
<feature type="domain" description="DUF3869" evidence="2">
    <location>
        <begin position="46"/>
        <end position="132"/>
    </location>
</feature>
<evidence type="ECO:0000313" key="3">
    <source>
        <dbReference type="EMBL" id="KAA5412524.1"/>
    </source>
</evidence>
<dbReference type="Pfam" id="PF12985">
    <property type="entry name" value="DUF3869"/>
    <property type="match status" value="1"/>
</dbReference>